<comment type="caution">
    <text evidence="1">The sequence shown here is derived from an EMBL/GenBank/DDBJ whole genome shotgun (WGS) entry which is preliminary data.</text>
</comment>
<reference evidence="1" key="1">
    <citation type="journal article" date="2023" name="Mol. Phylogenet. Evol.">
        <title>Genome-scale phylogeny and comparative genomics of the fungal order Sordariales.</title>
        <authorList>
            <person name="Hensen N."/>
            <person name="Bonometti L."/>
            <person name="Westerberg I."/>
            <person name="Brannstrom I.O."/>
            <person name="Guillou S."/>
            <person name="Cros-Aarteil S."/>
            <person name="Calhoun S."/>
            <person name="Haridas S."/>
            <person name="Kuo A."/>
            <person name="Mondo S."/>
            <person name="Pangilinan J."/>
            <person name="Riley R."/>
            <person name="LaButti K."/>
            <person name="Andreopoulos B."/>
            <person name="Lipzen A."/>
            <person name="Chen C."/>
            <person name="Yan M."/>
            <person name="Daum C."/>
            <person name="Ng V."/>
            <person name="Clum A."/>
            <person name="Steindorff A."/>
            <person name="Ohm R.A."/>
            <person name="Martin F."/>
            <person name="Silar P."/>
            <person name="Natvig D.O."/>
            <person name="Lalanne C."/>
            <person name="Gautier V."/>
            <person name="Ament-Velasquez S.L."/>
            <person name="Kruys A."/>
            <person name="Hutchinson M.I."/>
            <person name="Powell A.J."/>
            <person name="Barry K."/>
            <person name="Miller A.N."/>
            <person name="Grigoriev I.V."/>
            <person name="Debuchy R."/>
            <person name="Gladieux P."/>
            <person name="Hiltunen Thoren M."/>
            <person name="Johannesson H."/>
        </authorList>
    </citation>
    <scope>NUCLEOTIDE SEQUENCE</scope>
    <source>
        <strain evidence="1">CBS 731.68</strain>
    </source>
</reference>
<dbReference type="Proteomes" id="UP001302602">
    <property type="component" value="Unassembled WGS sequence"/>
</dbReference>
<dbReference type="GeneID" id="87822692"/>
<dbReference type="AlphaFoldDB" id="A0AAN6U8Z4"/>
<evidence type="ECO:0000313" key="1">
    <source>
        <dbReference type="EMBL" id="KAK4128324.1"/>
    </source>
</evidence>
<dbReference type="RefSeq" id="XP_062652095.1">
    <property type="nucleotide sequence ID" value="XM_062785926.1"/>
</dbReference>
<evidence type="ECO:0000313" key="2">
    <source>
        <dbReference type="Proteomes" id="UP001302602"/>
    </source>
</evidence>
<reference evidence="1" key="2">
    <citation type="submission" date="2023-05" db="EMBL/GenBank/DDBJ databases">
        <authorList>
            <consortium name="Lawrence Berkeley National Laboratory"/>
            <person name="Steindorff A."/>
            <person name="Hensen N."/>
            <person name="Bonometti L."/>
            <person name="Westerberg I."/>
            <person name="Brannstrom I.O."/>
            <person name="Guillou S."/>
            <person name="Cros-Aarteil S."/>
            <person name="Calhoun S."/>
            <person name="Haridas S."/>
            <person name="Kuo A."/>
            <person name="Mondo S."/>
            <person name="Pangilinan J."/>
            <person name="Riley R."/>
            <person name="Labutti K."/>
            <person name="Andreopoulos B."/>
            <person name="Lipzen A."/>
            <person name="Chen C."/>
            <person name="Yanf M."/>
            <person name="Daum C."/>
            <person name="Ng V."/>
            <person name="Clum A."/>
            <person name="Ohm R."/>
            <person name="Martin F."/>
            <person name="Silar P."/>
            <person name="Natvig D."/>
            <person name="Lalanne C."/>
            <person name="Gautier V."/>
            <person name="Ament-Velasquez S.L."/>
            <person name="Kruys A."/>
            <person name="Hutchinson M.I."/>
            <person name="Powell A.J."/>
            <person name="Barry K."/>
            <person name="Miller A.N."/>
            <person name="Grigoriev I.V."/>
            <person name="Debuchy R."/>
            <person name="Gladieux P."/>
            <person name="Thoren M.H."/>
            <person name="Johannesson H."/>
        </authorList>
    </citation>
    <scope>NUCLEOTIDE SEQUENCE</scope>
    <source>
        <strain evidence="1">CBS 731.68</strain>
    </source>
</reference>
<gene>
    <name evidence="1" type="ORF">N657DRAFT_13952</name>
</gene>
<keyword evidence="2" id="KW-1185">Reference proteome</keyword>
<accession>A0AAN6U8Z4</accession>
<organism evidence="1 2">
    <name type="scientific">Parathielavia appendiculata</name>
    <dbReference type="NCBI Taxonomy" id="2587402"/>
    <lineage>
        <taxon>Eukaryota</taxon>
        <taxon>Fungi</taxon>
        <taxon>Dikarya</taxon>
        <taxon>Ascomycota</taxon>
        <taxon>Pezizomycotina</taxon>
        <taxon>Sordariomycetes</taxon>
        <taxon>Sordariomycetidae</taxon>
        <taxon>Sordariales</taxon>
        <taxon>Chaetomiaceae</taxon>
        <taxon>Parathielavia</taxon>
    </lineage>
</organism>
<name>A0AAN6U8Z4_9PEZI</name>
<proteinExistence type="predicted"/>
<dbReference type="EMBL" id="MU853223">
    <property type="protein sequence ID" value="KAK4128324.1"/>
    <property type="molecule type" value="Genomic_DNA"/>
</dbReference>
<protein>
    <submittedName>
        <fullName evidence="1">Uncharacterized protein</fullName>
    </submittedName>
</protein>
<sequence length="158" mass="17423">MFSCLGFVSFFLSYPLDHHLLSFFPSRIIMATAQGHYRHAGRCFGRMCFWRAYSGDVAFAWACCARHFNVALLAGIPGSPISGPPEETALGILALYCCIMRACWEGDCGTDIGERKNGRAGRSQRVWEPPVIPGRRDGSWLEIVYISVLVSGPGVMTV</sequence>